<gene>
    <name evidence="4" type="ordered locus">Despr_2943</name>
</gene>
<dbReference type="NCBIfam" id="TIGR00121">
    <property type="entry name" value="birA_ligase"/>
    <property type="match status" value="1"/>
</dbReference>
<dbReference type="GO" id="GO:0004077">
    <property type="term" value="F:biotin--[biotin carboxyl-carrier protein] ligase activity"/>
    <property type="evidence" value="ECO:0007669"/>
    <property type="project" value="UniProtKB-EC"/>
</dbReference>
<evidence type="ECO:0000259" key="3">
    <source>
        <dbReference type="PROSITE" id="PS51733"/>
    </source>
</evidence>
<protein>
    <submittedName>
        <fullName evidence="4">Biotin/acetyl-CoA-carboxylase ligase</fullName>
        <ecNumber evidence="4">6.3.4.15</ecNumber>
    </submittedName>
</protein>
<dbReference type="SUPFAM" id="SSF55681">
    <property type="entry name" value="Class II aaRS and biotin synthetases"/>
    <property type="match status" value="1"/>
</dbReference>
<dbReference type="Gene3D" id="3.30.930.10">
    <property type="entry name" value="Bira Bifunctional Protein, Domain 2"/>
    <property type="match status" value="1"/>
</dbReference>
<keyword evidence="5" id="KW-1185">Reference proteome</keyword>
<dbReference type="Proteomes" id="UP000006365">
    <property type="component" value="Chromosome"/>
</dbReference>
<name>A0A7U4DQD4_DESPD</name>
<evidence type="ECO:0000313" key="5">
    <source>
        <dbReference type="Proteomes" id="UP000006365"/>
    </source>
</evidence>
<dbReference type="EC" id="6.3.4.15" evidence="4"/>
<dbReference type="PANTHER" id="PTHR12835:SF5">
    <property type="entry name" value="BIOTIN--PROTEIN LIGASE"/>
    <property type="match status" value="1"/>
</dbReference>
<accession>A0A7U4DQD4</accession>
<dbReference type="Pfam" id="PF03099">
    <property type="entry name" value="BPL_LplA_LipB"/>
    <property type="match status" value="1"/>
</dbReference>
<dbReference type="InterPro" id="IPR004143">
    <property type="entry name" value="BPL_LPL_catalytic"/>
</dbReference>
<evidence type="ECO:0000256" key="2">
    <source>
        <dbReference type="SAM" id="MobiDB-lite"/>
    </source>
</evidence>
<dbReference type="InterPro" id="IPR004408">
    <property type="entry name" value="Biotin_CoA_COase_ligase"/>
</dbReference>
<dbReference type="PROSITE" id="PS51733">
    <property type="entry name" value="BPL_LPL_CATALYTIC"/>
    <property type="match status" value="1"/>
</dbReference>
<evidence type="ECO:0000256" key="1">
    <source>
        <dbReference type="ARBA" id="ARBA00022598"/>
    </source>
</evidence>
<organism evidence="4 5">
    <name type="scientific">Desulfobulbus propionicus (strain ATCC 33891 / DSM 2032 / VKM B-1956 / 1pr3)</name>
    <dbReference type="NCBI Taxonomy" id="577650"/>
    <lineage>
        <taxon>Bacteria</taxon>
        <taxon>Pseudomonadati</taxon>
        <taxon>Thermodesulfobacteriota</taxon>
        <taxon>Desulfobulbia</taxon>
        <taxon>Desulfobulbales</taxon>
        <taxon>Desulfobulbaceae</taxon>
        <taxon>Desulfobulbus</taxon>
    </lineage>
</organism>
<dbReference type="CDD" id="cd16442">
    <property type="entry name" value="BPL"/>
    <property type="match status" value="1"/>
</dbReference>
<keyword evidence="1 4" id="KW-0436">Ligase</keyword>
<dbReference type="KEGG" id="dpr:Despr_2943"/>
<dbReference type="AlphaFoldDB" id="A0A7U4DQD4"/>
<reference evidence="4 5" key="1">
    <citation type="journal article" date="2011" name="Stand. Genomic Sci.">
        <title>Complete genome sequence of Desulfobulbus propionicus type strain (1pr3).</title>
        <authorList>
            <person name="Pagani I."/>
            <person name="Lapidus A."/>
            <person name="Nolan M."/>
            <person name="Lucas S."/>
            <person name="Hammon N."/>
            <person name="Deshpande S."/>
            <person name="Cheng J.F."/>
            <person name="Chertkov O."/>
            <person name="Davenport K."/>
            <person name="Tapia R."/>
            <person name="Han C."/>
            <person name="Goodwin L."/>
            <person name="Pitluck S."/>
            <person name="Liolios K."/>
            <person name="Mavromatis K."/>
            <person name="Ivanova N."/>
            <person name="Mikhailova N."/>
            <person name="Pati A."/>
            <person name="Chen A."/>
            <person name="Palaniappan K."/>
            <person name="Land M."/>
            <person name="Hauser L."/>
            <person name="Chang Y.J."/>
            <person name="Jeffries C.D."/>
            <person name="Detter J.C."/>
            <person name="Brambilla E."/>
            <person name="Kannan K.P."/>
            <person name="Djao O.D."/>
            <person name="Rohde M."/>
            <person name="Pukall R."/>
            <person name="Spring S."/>
            <person name="Goker M."/>
            <person name="Sikorski J."/>
            <person name="Woyke T."/>
            <person name="Bristow J."/>
            <person name="Eisen J.A."/>
            <person name="Markowitz V."/>
            <person name="Hugenholtz P."/>
            <person name="Kyrpides N.C."/>
            <person name="Klenk H.P."/>
        </authorList>
    </citation>
    <scope>NUCLEOTIDE SEQUENCE [LARGE SCALE GENOMIC DNA]</scope>
    <source>
        <strain evidence="5">ATCC 33891 / DSM 2032 / 1pr3</strain>
    </source>
</reference>
<dbReference type="GO" id="GO:0005737">
    <property type="term" value="C:cytoplasm"/>
    <property type="evidence" value="ECO:0007669"/>
    <property type="project" value="TreeGrafter"/>
</dbReference>
<dbReference type="PANTHER" id="PTHR12835">
    <property type="entry name" value="BIOTIN PROTEIN LIGASE"/>
    <property type="match status" value="1"/>
</dbReference>
<dbReference type="EMBL" id="CP002364">
    <property type="protein sequence ID" value="ADW19076.1"/>
    <property type="molecule type" value="Genomic_DNA"/>
</dbReference>
<sequence length="270" mass="29388">MHPACSPYTMLIYLDHIDSTNRLAKELALEGKPSGTVVCAERQTSGRGQHGRNFVSPKGGLYFSLLLMPDISPERLPLVTLATGLACRACLCERFSLQAHIKWPNDLYVHGRKIAGILCERVLPNNSGSPRPMVIIGVGLNVNSALADFPEELQPLVTSVYEQASIRTDLKMLLPAVVEKIIATIHRLQSDSAVLLAQWQEYDYLLNKPVVYTNGPVTLHGIGLGLTPQGLYRFVDTEGNDHCIVGGQLRPGEGGKQPAETMPAALPDSI</sequence>
<proteinExistence type="predicted"/>
<dbReference type="InterPro" id="IPR045864">
    <property type="entry name" value="aa-tRNA-synth_II/BPL/LPL"/>
</dbReference>
<evidence type="ECO:0000313" key="4">
    <source>
        <dbReference type="EMBL" id="ADW19076.1"/>
    </source>
</evidence>
<feature type="region of interest" description="Disordered" evidence="2">
    <location>
        <begin position="249"/>
        <end position="270"/>
    </location>
</feature>
<feature type="domain" description="BPL/LPL catalytic" evidence="3">
    <location>
        <begin position="1"/>
        <end position="193"/>
    </location>
</feature>